<keyword evidence="4" id="KW-1185">Reference proteome</keyword>
<dbReference type="AlphaFoldDB" id="A0A286UID1"/>
<reference evidence="3 4" key="1">
    <citation type="journal article" date="2017" name="Mol. Ecol.">
        <title>Comparative and population genomic landscape of Phellinus noxius: A hypervariable fungus causing root rot in trees.</title>
        <authorList>
            <person name="Chung C.L."/>
            <person name="Lee T.J."/>
            <person name="Akiba M."/>
            <person name="Lee H.H."/>
            <person name="Kuo T.H."/>
            <person name="Liu D."/>
            <person name="Ke H.M."/>
            <person name="Yokoi T."/>
            <person name="Roa M.B."/>
            <person name="Lu M.J."/>
            <person name="Chang Y.Y."/>
            <person name="Ann P.J."/>
            <person name="Tsai J.N."/>
            <person name="Chen C.Y."/>
            <person name="Tzean S.S."/>
            <person name="Ota Y."/>
            <person name="Hattori T."/>
            <person name="Sahashi N."/>
            <person name="Liou R.F."/>
            <person name="Kikuchi T."/>
            <person name="Tsai I.J."/>
        </authorList>
    </citation>
    <scope>NUCLEOTIDE SEQUENCE [LARGE SCALE GENOMIC DNA]</scope>
    <source>
        <strain evidence="3 4">FFPRI411160</strain>
    </source>
</reference>
<dbReference type="Proteomes" id="UP000217199">
    <property type="component" value="Unassembled WGS sequence"/>
</dbReference>
<dbReference type="OrthoDB" id="3362711at2759"/>
<keyword evidence="2" id="KW-1133">Transmembrane helix</keyword>
<sequence>MQNSLGQEPCVIAGYLQSQCGNESWNITSLSPQSHYQPPFGEVTNCQCSWAVYNTIQACASCQANGGQDSILSWAQYITNCTGRISNEDYFPKRIAIPDGTAIPYWATEDPTKWPNGIFDTNTAQFIADKEKEDVTQESRTKESKRVQANSIAGGIAGGIVGTGLLGVILYLLWRRRRSRYSPKPTITVTPGPEMTLPVPYASTSNGSLPRNATAPQSGIRDRNLSREDAVRQIESPDIMVTSPTAPSISVANATVYTTDISSSYGIREQEPLESIVHPFVASPIPPGPMGSDRKYTRSHRGHDEGLFDIPHLESESQCPPSYSTVAGELGSYAEVSLEARTRVFTLSEMALLHDVSSPDGTDLVGNSGTGDQCNSKALEHTLTIIGCKYISCREPTKFGGKTLHFEMEKWKLPSAL</sequence>
<dbReference type="InParanoid" id="A0A286UID1"/>
<evidence type="ECO:0000256" key="1">
    <source>
        <dbReference type="SAM" id="MobiDB-lite"/>
    </source>
</evidence>
<comment type="caution">
    <text evidence="3">The sequence shown here is derived from an EMBL/GenBank/DDBJ whole genome shotgun (WGS) entry which is preliminary data.</text>
</comment>
<name>A0A286UID1_9AGAM</name>
<feature type="region of interest" description="Disordered" evidence="1">
    <location>
        <begin position="203"/>
        <end position="228"/>
    </location>
</feature>
<keyword evidence="2" id="KW-0472">Membrane</keyword>
<feature type="compositionally biased region" description="Polar residues" evidence="1">
    <location>
        <begin position="203"/>
        <end position="217"/>
    </location>
</feature>
<keyword evidence="2" id="KW-0812">Transmembrane</keyword>
<protein>
    <submittedName>
        <fullName evidence="3">Uncharacterized protein</fullName>
    </submittedName>
</protein>
<feature type="transmembrane region" description="Helical" evidence="2">
    <location>
        <begin position="152"/>
        <end position="174"/>
    </location>
</feature>
<proteinExistence type="predicted"/>
<dbReference type="STRING" id="2282107.A0A286UID1"/>
<evidence type="ECO:0000256" key="2">
    <source>
        <dbReference type="SAM" id="Phobius"/>
    </source>
</evidence>
<evidence type="ECO:0000313" key="3">
    <source>
        <dbReference type="EMBL" id="PAV19363.1"/>
    </source>
</evidence>
<gene>
    <name evidence="3" type="ORF">PNOK_0429700</name>
</gene>
<dbReference type="EMBL" id="NBII01000004">
    <property type="protein sequence ID" value="PAV19363.1"/>
    <property type="molecule type" value="Genomic_DNA"/>
</dbReference>
<accession>A0A286UID1</accession>
<evidence type="ECO:0000313" key="4">
    <source>
        <dbReference type="Proteomes" id="UP000217199"/>
    </source>
</evidence>
<organism evidence="3 4">
    <name type="scientific">Pyrrhoderma noxium</name>
    <dbReference type="NCBI Taxonomy" id="2282107"/>
    <lineage>
        <taxon>Eukaryota</taxon>
        <taxon>Fungi</taxon>
        <taxon>Dikarya</taxon>
        <taxon>Basidiomycota</taxon>
        <taxon>Agaricomycotina</taxon>
        <taxon>Agaricomycetes</taxon>
        <taxon>Hymenochaetales</taxon>
        <taxon>Hymenochaetaceae</taxon>
        <taxon>Pyrrhoderma</taxon>
    </lineage>
</organism>